<dbReference type="GO" id="GO:0009249">
    <property type="term" value="P:protein lipoylation"/>
    <property type="evidence" value="ECO:0007669"/>
    <property type="project" value="InterPro"/>
</dbReference>
<dbReference type="InterPro" id="IPR020605">
    <property type="entry name" value="Octanoyltransferase_CS"/>
</dbReference>
<comment type="function">
    <text evidence="4 5 6">Catalyzes the transfer of endogenously produced octanoic acid from octanoyl-acyl-carrier-protein onto the lipoyl domains of lipoate-dependent enzymes. Lipoyl-ACP can also act as a substrate although octanoyl-ACP is likely to be the physiological substrate.</text>
</comment>
<dbReference type="GO" id="GO:0033819">
    <property type="term" value="F:lipoyl(octanoyl) transferase activity"/>
    <property type="evidence" value="ECO:0007669"/>
    <property type="project" value="UniProtKB-EC"/>
</dbReference>
<dbReference type="KEGG" id="erz:ER308_00660"/>
<keyword evidence="12" id="KW-1185">Reference proteome</keyword>
<feature type="active site" description="Acyl-thioester intermediate" evidence="5 7">
    <location>
        <position position="170"/>
    </location>
</feature>
<dbReference type="HAMAP" id="MF_00013">
    <property type="entry name" value="LipB"/>
    <property type="match status" value="1"/>
</dbReference>
<evidence type="ECO:0000256" key="1">
    <source>
        <dbReference type="ARBA" id="ARBA00004821"/>
    </source>
</evidence>
<dbReference type="EC" id="2.3.1.181" evidence="5 6"/>
<feature type="binding site" evidence="5 8">
    <location>
        <begin position="139"/>
        <end position="141"/>
    </location>
    <ligand>
        <name>substrate</name>
    </ligand>
</feature>
<keyword evidence="3 5" id="KW-0012">Acyltransferase</keyword>
<dbReference type="NCBIfam" id="TIGR00214">
    <property type="entry name" value="lipB"/>
    <property type="match status" value="1"/>
</dbReference>
<dbReference type="InterPro" id="IPR045864">
    <property type="entry name" value="aa-tRNA-synth_II/BPL/LPL"/>
</dbReference>
<feature type="binding site" evidence="5 8">
    <location>
        <begin position="152"/>
        <end position="154"/>
    </location>
    <ligand>
        <name>substrate</name>
    </ligand>
</feature>
<dbReference type="PIRSF" id="PIRSF016262">
    <property type="entry name" value="LPLase"/>
    <property type="match status" value="1"/>
</dbReference>
<dbReference type="AlphaFoldDB" id="A0A411YAM1"/>
<evidence type="ECO:0000256" key="7">
    <source>
        <dbReference type="PIRSR" id="PIRSR016262-1"/>
    </source>
</evidence>
<dbReference type="PROSITE" id="PS51733">
    <property type="entry name" value="BPL_LPL_CATALYTIC"/>
    <property type="match status" value="1"/>
</dbReference>
<reference evidence="11 12" key="1">
    <citation type="submission" date="2019-01" db="EMBL/GenBank/DDBJ databases">
        <title>Egibacter rhizosphaerae EGI 80759T.</title>
        <authorList>
            <person name="Chen D.-D."/>
            <person name="Tian Y."/>
            <person name="Jiao J.-Y."/>
            <person name="Zhang X.-T."/>
            <person name="Zhang Y.-G."/>
            <person name="Zhang Y."/>
            <person name="Xiao M."/>
            <person name="Shu W.-S."/>
            <person name="Li W.-J."/>
        </authorList>
    </citation>
    <scope>NUCLEOTIDE SEQUENCE [LARGE SCALE GENOMIC DNA]</scope>
    <source>
        <strain evidence="11 12">EGI 80759</strain>
    </source>
</reference>
<feature type="site" description="Lowers pKa of active site Cys" evidence="5 9">
    <location>
        <position position="136"/>
    </location>
</feature>
<evidence type="ECO:0000313" key="11">
    <source>
        <dbReference type="EMBL" id="QBI18228.1"/>
    </source>
</evidence>
<dbReference type="PANTHER" id="PTHR10993:SF7">
    <property type="entry name" value="LIPOYLTRANSFERASE 2, MITOCHONDRIAL-RELATED"/>
    <property type="match status" value="1"/>
</dbReference>
<feature type="binding site" evidence="5 8">
    <location>
        <begin position="68"/>
        <end position="75"/>
    </location>
    <ligand>
        <name>substrate</name>
    </ligand>
</feature>
<dbReference type="Proteomes" id="UP000291469">
    <property type="component" value="Chromosome"/>
</dbReference>
<dbReference type="GO" id="GO:0005737">
    <property type="term" value="C:cytoplasm"/>
    <property type="evidence" value="ECO:0007669"/>
    <property type="project" value="UniProtKB-SubCell"/>
</dbReference>
<sequence>MLAVWCGEVPYEDALRWQRQLVTARAADEIDDVVLVLTHDPVYTAGRRADVAAHVLGRRNIRLVEVERGGDVTYHGPGQIVCYPIRKLPHAKAVRSHVEALERACAETARSYGVQARASHELDDDAPIGVWVARDKLAAIGVAVDGRVTSHGLALNVDPDLSHYLGIVACGLGDRGVTSLVAQGVDTHVDEVRRRLVPRLGEALGVSLQPARPSDLGLTLDREPAHSKP</sequence>
<dbReference type="SUPFAM" id="SSF55681">
    <property type="entry name" value="Class II aaRS and biotin synthetases"/>
    <property type="match status" value="1"/>
</dbReference>
<comment type="pathway">
    <text evidence="1 5 6">Protein modification; protein lipoylation via endogenous pathway; protein N(6)-(lipoyl)lysine from octanoyl-[acyl-carrier-protein]: step 1/2.</text>
</comment>
<keyword evidence="5" id="KW-0963">Cytoplasm</keyword>
<gene>
    <name evidence="5 11" type="primary">lipB</name>
    <name evidence="11" type="ORF">ER308_00660</name>
</gene>
<keyword evidence="2 5" id="KW-0808">Transferase</keyword>
<evidence type="ECO:0000313" key="12">
    <source>
        <dbReference type="Proteomes" id="UP000291469"/>
    </source>
</evidence>
<evidence type="ECO:0000256" key="8">
    <source>
        <dbReference type="PIRSR" id="PIRSR016262-2"/>
    </source>
</evidence>
<dbReference type="NCBIfam" id="NF010925">
    <property type="entry name" value="PRK14345.1"/>
    <property type="match status" value="1"/>
</dbReference>
<name>A0A411YAM1_9ACTN</name>
<evidence type="ECO:0000256" key="6">
    <source>
        <dbReference type="PIRNR" id="PIRNR016262"/>
    </source>
</evidence>
<dbReference type="Gene3D" id="3.30.930.10">
    <property type="entry name" value="Bira Bifunctional Protein, Domain 2"/>
    <property type="match status" value="1"/>
</dbReference>
<evidence type="ECO:0000259" key="10">
    <source>
        <dbReference type="PROSITE" id="PS51733"/>
    </source>
</evidence>
<dbReference type="PROSITE" id="PS01313">
    <property type="entry name" value="LIPB"/>
    <property type="match status" value="1"/>
</dbReference>
<dbReference type="PANTHER" id="PTHR10993">
    <property type="entry name" value="OCTANOYLTRANSFERASE"/>
    <property type="match status" value="1"/>
</dbReference>
<dbReference type="Pfam" id="PF21948">
    <property type="entry name" value="LplA-B_cat"/>
    <property type="match status" value="1"/>
</dbReference>
<comment type="catalytic activity">
    <reaction evidence="5 6">
        <text>octanoyl-[ACP] + L-lysyl-[protein] = N(6)-octanoyl-L-lysyl-[protein] + holo-[ACP] + H(+)</text>
        <dbReference type="Rhea" id="RHEA:17665"/>
        <dbReference type="Rhea" id="RHEA-COMP:9636"/>
        <dbReference type="Rhea" id="RHEA-COMP:9685"/>
        <dbReference type="Rhea" id="RHEA-COMP:9752"/>
        <dbReference type="Rhea" id="RHEA-COMP:9928"/>
        <dbReference type="ChEBI" id="CHEBI:15378"/>
        <dbReference type="ChEBI" id="CHEBI:29969"/>
        <dbReference type="ChEBI" id="CHEBI:64479"/>
        <dbReference type="ChEBI" id="CHEBI:78463"/>
        <dbReference type="ChEBI" id="CHEBI:78809"/>
        <dbReference type="EC" id="2.3.1.181"/>
    </reaction>
</comment>
<feature type="domain" description="BPL/LPL catalytic" evidence="10">
    <location>
        <begin position="28"/>
        <end position="208"/>
    </location>
</feature>
<evidence type="ECO:0000256" key="5">
    <source>
        <dbReference type="HAMAP-Rule" id="MF_00013"/>
    </source>
</evidence>
<dbReference type="UniPathway" id="UPA00538">
    <property type="reaction ID" value="UER00592"/>
</dbReference>
<dbReference type="InterPro" id="IPR000544">
    <property type="entry name" value="Octanoyltransferase"/>
</dbReference>
<evidence type="ECO:0000256" key="2">
    <source>
        <dbReference type="ARBA" id="ARBA00022679"/>
    </source>
</evidence>
<accession>A0A411YAM1</accession>
<organism evidence="11 12">
    <name type="scientific">Egibacter rhizosphaerae</name>
    <dbReference type="NCBI Taxonomy" id="1670831"/>
    <lineage>
        <taxon>Bacteria</taxon>
        <taxon>Bacillati</taxon>
        <taxon>Actinomycetota</taxon>
        <taxon>Nitriliruptoria</taxon>
        <taxon>Egibacterales</taxon>
        <taxon>Egibacteraceae</taxon>
        <taxon>Egibacter</taxon>
    </lineage>
</organism>
<evidence type="ECO:0000256" key="4">
    <source>
        <dbReference type="ARBA" id="ARBA00024732"/>
    </source>
</evidence>
<proteinExistence type="inferred from homology"/>
<comment type="miscellaneous">
    <text evidence="5">In the reaction, the free carboxyl group of octanoic acid is attached via an amide linkage to the epsilon-amino group of a specific lysine residue of lipoyl domains of lipoate-dependent enzymes.</text>
</comment>
<dbReference type="InterPro" id="IPR004143">
    <property type="entry name" value="BPL_LPL_catalytic"/>
</dbReference>
<evidence type="ECO:0000256" key="9">
    <source>
        <dbReference type="PIRSR" id="PIRSR016262-3"/>
    </source>
</evidence>
<dbReference type="RefSeq" id="WP_131153226.1">
    <property type="nucleotide sequence ID" value="NZ_CP036402.1"/>
</dbReference>
<evidence type="ECO:0000256" key="3">
    <source>
        <dbReference type="ARBA" id="ARBA00023315"/>
    </source>
</evidence>
<comment type="similarity">
    <text evidence="5 6">Belongs to the LipB family.</text>
</comment>
<dbReference type="EMBL" id="CP036402">
    <property type="protein sequence ID" value="QBI18228.1"/>
    <property type="molecule type" value="Genomic_DNA"/>
</dbReference>
<comment type="subcellular location">
    <subcellularLocation>
        <location evidence="5">Cytoplasm</location>
    </subcellularLocation>
</comment>
<protein>
    <recommendedName>
        <fullName evidence="5 6">Octanoyltransferase</fullName>
        <ecNumber evidence="5 6">2.3.1.181</ecNumber>
    </recommendedName>
    <alternativeName>
        <fullName evidence="5">Lipoate-protein ligase B</fullName>
    </alternativeName>
    <alternativeName>
        <fullName evidence="5">Lipoyl/octanoyl transferase</fullName>
    </alternativeName>
    <alternativeName>
        <fullName evidence="5">Octanoyl-[acyl-carrier-protein]-protein N-octanoyltransferase</fullName>
    </alternativeName>
</protein>
<dbReference type="OrthoDB" id="9787061at2"/>
<dbReference type="CDD" id="cd16444">
    <property type="entry name" value="LipB"/>
    <property type="match status" value="1"/>
</dbReference>